<dbReference type="SUPFAM" id="SSF49452">
    <property type="entry name" value="Starch-binding domain-like"/>
    <property type="match status" value="1"/>
</dbReference>
<gene>
    <name evidence="1" type="ORF">METZ01_LOCUS356194</name>
</gene>
<evidence type="ECO:0000313" key="1">
    <source>
        <dbReference type="EMBL" id="SVD03340.1"/>
    </source>
</evidence>
<dbReference type="AlphaFoldDB" id="A0A382S0Q8"/>
<dbReference type="InterPro" id="IPR013784">
    <property type="entry name" value="Carb-bd-like_fold"/>
</dbReference>
<accession>A0A382S0Q8</accession>
<reference evidence="1" key="1">
    <citation type="submission" date="2018-05" db="EMBL/GenBank/DDBJ databases">
        <authorList>
            <person name="Lanie J.A."/>
            <person name="Ng W.-L."/>
            <person name="Kazmierczak K.M."/>
            <person name="Andrzejewski T.M."/>
            <person name="Davidsen T.M."/>
            <person name="Wayne K.J."/>
            <person name="Tettelin H."/>
            <person name="Glass J.I."/>
            <person name="Rusch D."/>
            <person name="Podicherti R."/>
            <person name="Tsui H.-C.T."/>
            <person name="Winkler M.E."/>
        </authorList>
    </citation>
    <scope>NUCLEOTIDE SEQUENCE</scope>
</reference>
<proteinExistence type="predicted"/>
<sequence length="223" mass="24424">MRRTYGLALAAIAATTWVTHEHQNSLLAQEGSEVITGSVTSAAGPEAGVWVIAETDDLETVFRKIVVTDDDGRFLLPEIPDATYDVWVRGYGLVDSTPVNAMPGAELELTATVAATPQEAAQVYPSNYWLSLIDLPDAHEFPGTGDDGNGINENLRTQDEWINVLKGCQRCHQVGNERTRVVPDLDQFDSTVAAWDNRTRRGQRGSLMSSFITQFGRGRGLDM</sequence>
<name>A0A382S0Q8_9ZZZZ</name>
<protein>
    <recommendedName>
        <fullName evidence="2">Carboxypeptidase regulatory-like domain-containing protein</fullName>
    </recommendedName>
</protein>
<evidence type="ECO:0008006" key="2">
    <source>
        <dbReference type="Google" id="ProtNLM"/>
    </source>
</evidence>
<dbReference type="GO" id="GO:0030246">
    <property type="term" value="F:carbohydrate binding"/>
    <property type="evidence" value="ECO:0007669"/>
    <property type="project" value="InterPro"/>
</dbReference>
<dbReference type="EMBL" id="UINC01125482">
    <property type="protein sequence ID" value="SVD03340.1"/>
    <property type="molecule type" value="Genomic_DNA"/>
</dbReference>
<organism evidence="1">
    <name type="scientific">marine metagenome</name>
    <dbReference type="NCBI Taxonomy" id="408172"/>
    <lineage>
        <taxon>unclassified sequences</taxon>
        <taxon>metagenomes</taxon>
        <taxon>ecological metagenomes</taxon>
    </lineage>
</organism>
<feature type="non-terminal residue" evidence="1">
    <location>
        <position position="223"/>
    </location>
</feature>